<keyword evidence="3 10" id="KW-0548">Nucleotidyltransferase</keyword>
<dbReference type="GO" id="GO:0042245">
    <property type="term" value="P:RNA repair"/>
    <property type="evidence" value="ECO:0007669"/>
    <property type="project" value="UniProtKB-KW"/>
</dbReference>
<dbReference type="GO" id="GO:0000049">
    <property type="term" value="F:tRNA binding"/>
    <property type="evidence" value="ECO:0007669"/>
    <property type="project" value="UniProtKB-UniRule"/>
</dbReference>
<feature type="binding site" evidence="10">
    <location>
        <position position="129"/>
    </location>
    <ligand>
        <name>CTP</name>
        <dbReference type="ChEBI" id="CHEBI:37563"/>
    </ligand>
</feature>
<protein>
    <recommendedName>
        <fullName evidence="10">CCA-adding enzyme</fullName>
        <ecNumber evidence="10">2.7.7.72</ecNumber>
    </recommendedName>
    <alternativeName>
        <fullName evidence="10">CCA tRNA nucleotidyltransferase</fullName>
    </alternativeName>
    <alternativeName>
        <fullName evidence="10">tRNA CCA-pyrophosphorylase</fullName>
    </alternativeName>
    <alternativeName>
        <fullName evidence="10">tRNA adenylyl-/cytidylyl- transferase</fullName>
    </alternativeName>
    <alternativeName>
        <fullName evidence="10">tRNA nucleotidyltransferase</fullName>
    </alternativeName>
    <alternativeName>
        <fullName evidence="10">tRNA-NT</fullName>
    </alternativeName>
</protein>
<feature type="binding site" evidence="10">
    <location>
        <position position="44"/>
    </location>
    <ligand>
        <name>ATP</name>
        <dbReference type="ChEBI" id="CHEBI:30616"/>
    </ligand>
</feature>
<organism evidence="14 15">
    <name type="scientific">Saccharolobus caldissimus</name>
    <dbReference type="NCBI Taxonomy" id="1702097"/>
    <lineage>
        <taxon>Archaea</taxon>
        <taxon>Thermoproteota</taxon>
        <taxon>Thermoprotei</taxon>
        <taxon>Sulfolobales</taxon>
        <taxon>Sulfolobaceae</taxon>
        <taxon>Saccharolobus</taxon>
    </lineage>
</organism>
<evidence type="ECO:0000256" key="1">
    <source>
        <dbReference type="ARBA" id="ARBA00022679"/>
    </source>
</evidence>
<dbReference type="CDD" id="cd05400">
    <property type="entry name" value="NT_2-5OAS_ClassI-CCAase"/>
    <property type="match status" value="1"/>
</dbReference>
<dbReference type="Pfam" id="PF01909">
    <property type="entry name" value="NTP_transf_2"/>
    <property type="match status" value="1"/>
</dbReference>
<feature type="binding site" evidence="10">
    <location>
        <position position="158"/>
    </location>
    <ligand>
        <name>ATP</name>
        <dbReference type="ChEBI" id="CHEBI:30616"/>
    </ligand>
</feature>
<feature type="domain" description="CCA-adding enzyme C-terminal" evidence="13">
    <location>
        <begin position="275"/>
        <end position="382"/>
    </location>
</feature>
<dbReference type="InterPro" id="IPR011068">
    <property type="entry name" value="NuclTrfase_I-like_C"/>
</dbReference>
<dbReference type="Gene3D" id="3.30.460.10">
    <property type="entry name" value="Beta Polymerase, domain 2"/>
    <property type="match status" value="1"/>
</dbReference>
<evidence type="ECO:0000259" key="13">
    <source>
        <dbReference type="Pfam" id="PF21133"/>
    </source>
</evidence>
<dbReference type="RefSeq" id="WP_229571864.1">
    <property type="nucleotide sequence ID" value="NZ_AP025226.1"/>
</dbReference>
<name>A0AAQ4CQ22_9CREN</name>
<dbReference type="InterPro" id="IPR015329">
    <property type="entry name" value="tRNA_NucTransf2"/>
</dbReference>
<dbReference type="Gene3D" id="3.30.70.590">
    <property type="entry name" value="Poly(A) polymerase predicted RNA binding domain"/>
    <property type="match status" value="1"/>
</dbReference>
<dbReference type="Proteomes" id="UP001319921">
    <property type="component" value="Chromosome"/>
</dbReference>
<comment type="function">
    <text evidence="10">Catalyzes the addition and repair of the essential 3'-terminal CCA sequence in tRNAs without using a nucleic acid template. Adds these three nucleotides in the order of C, C, and A to the tRNA nucleotide-73, using CTP and ATP as substrates and producing inorganic pyrophosphate. tRNA 3'-terminal CCA addition is required both for tRNA processing and repair. Also involved in tRNA surveillance by mediating tandem CCA addition to generate a CCACCA at the 3' terminus of unstable tRNAs. While stable tRNAs receive only 3'-terminal CCA, unstable tRNAs are marked with CCACCA and rapidly degraded.</text>
</comment>
<feature type="binding site" evidence="10">
    <location>
        <position position="149"/>
    </location>
    <ligand>
        <name>CTP</name>
        <dbReference type="ChEBI" id="CHEBI:37563"/>
    </ligand>
</feature>
<evidence type="ECO:0000256" key="5">
    <source>
        <dbReference type="ARBA" id="ARBA00022741"/>
    </source>
</evidence>
<evidence type="ECO:0000256" key="4">
    <source>
        <dbReference type="ARBA" id="ARBA00022723"/>
    </source>
</evidence>
<reference evidence="14 15" key="1">
    <citation type="journal article" date="2022" name="Microbiol. Resour. Announc.">
        <title>Complete Genome Sequence of the Hyperthermophilic and Acidophilic Archaeon Saccharolobus caldissimus Strain HS-3T.</title>
        <authorList>
            <person name="Sakai H.D."/>
            <person name="Kurosawa N."/>
        </authorList>
    </citation>
    <scope>NUCLEOTIDE SEQUENCE [LARGE SCALE GENOMIC DNA]</scope>
    <source>
        <strain evidence="14 15">JCM32116</strain>
    </source>
</reference>
<dbReference type="Pfam" id="PF09249">
    <property type="entry name" value="tRNA_NucTransf2"/>
    <property type="match status" value="1"/>
</dbReference>
<dbReference type="InterPro" id="IPR008229">
    <property type="entry name" value="CCA-adding_arc"/>
</dbReference>
<dbReference type="Gene3D" id="1.10.1410.30">
    <property type="entry name" value="CCA tRNA nucleotidyltransferase, domain 2"/>
    <property type="match status" value="1"/>
</dbReference>
<sequence>MIEEEVLSLIKPTKEDEERINKIINMISERLRGLDFEVQGSFRKGTWLKQDTDIDIFVFYPKEVGKEYLEKNALKEIIERVKDLNYILAYAEHPYVIVYINNMEIDLVPALRVESGDKAITAVDRTPFHTKFVTSHLDEKGRDEVRLLKRFMKGIGVYGAEIKVQGFSGYAAELLVIYYGSFRKVLEGASKWRPQIRLELIKSQKKFTEPLVIPDPVDPNRNVTAAVSLKNMAIFSLAAKYYLKNPSIEFFFPNRNIIYTKIKGDVLITKIRIHERTTEDIIWGQIKRSITRIRNALSQQGFKVIDIQAWGDSEEITIAVQLESKNIGRYYLNKGPPYYSINVDDFIEKNENIWIGEDGRLYSIKERKEYNAENIVKNNIILKPKYSIETYWLEKEEEDPQLIRFLRKTPSWLK</sequence>
<comment type="catalytic activity">
    <reaction evidence="10">
        <text>a tRNA with a 3' CCA end + 2 CTP + ATP = a tRNA with a 3' CCACCA end + 3 diphosphate</text>
        <dbReference type="Rhea" id="RHEA:76235"/>
        <dbReference type="Rhea" id="RHEA-COMP:10468"/>
        <dbReference type="Rhea" id="RHEA-COMP:18655"/>
        <dbReference type="ChEBI" id="CHEBI:30616"/>
        <dbReference type="ChEBI" id="CHEBI:33019"/>
        <dbReference type="ChEBI" id="CHEBI:37563"/>
        <dbReference type="ChEBI" id="CHEBI:83071"/>
        <dbReference type="ChEBI" id="CHEBI:195187"/>
    </reaction>
</comment>
<dbReference type="InterPro" id="IPR048833">
    <property type="entry name" value="CAA_C"/>
</dbReference>
<evidence type="ECO:0000256" key="9">
    <source>
        <dbReference type="ARBA" id="ARBA00022884"/>
    </source>
</evidence>
<dbReference type="NCBIfam" id="TIGR03671">
    <property type="entry name" value="cca_archaeal"/>
    <property type="match status" value="1"/>
</dbReference>
<evidence type="ECO:0000313" key="14">
    <source>
        <dbReference type="EMBL" id="BDB97903.1"/>
    </source>
</evidence>
<comment type="cofactor">
    <cofactor evidence="10">
        <name>Mg(2+)</name>
        <dbReference type="ChEBI" id="CHEBI:18420"/>
    </cofactor>
</comment>
<keyword evidence="4 10" id="KW-0479">Metal-binding</keyword>
<dbReference type="PIRSF" id="PIRSF005335">
    <property type="entry name" value="CCA_arch"/>
    <property type="match status" value="1"/>
</dbReference>
<dbReference type="InterPro" id="IPR006116">
    <property type="entry name" value="NT_2-5OAS_ClassI-CCAase"/>
</dbReference>
<evidence type="ECO:0000259" key="12">
    <source>
        <dbReference type="Pfam" id="PF09249"/>
    </source>
</evidence>
<comment type="miscellaneous">
    <text evidence="10">A single active site specifically recognizes both ATP and CTP and is responsible for their addition.</text>
</comment>
<gene>
    <name evidence="10" type="primary">cca</name>
    <name evidence="14" type="ORF">SACC_09200</name>
</gene>
<feature type="domain" description="tRNA nucleotidyltransferase substrate binding" evidence="12">
    <location>
        <begin position="143"/>
        <end position="252"/>
    </location>
</feature>
<evidence type="ECO:0000256" key="2">
    <source>
        <dbReference type="ARBA" id="ARBA00022694"/>
    </source>
</evidence>
<feature type="domain" description="Polymerase nucleotidyl transferase" evidence="11">
    <location>
        <begin position="20"/>
        <end position="129"/>
    </location>
</feature>
<keyword evidence="8 10" id="KW-0460">Magnesium</keyword>
<dbReference type="HAMAP" id="MF_01264">
    <property type="entry name" value="CCA_arch"/>
    <property type="match status" value="1"/>
</dbReference>
<dbReference type="Pfam" id="PF21133">
    <property type="entry name" value="CAA_C"/>
    <property type="match status" value="1"/>
</dbReference>
<dbReference type="EMBL" id="AP025226">
    <property type="protein sequence ID" value="BDB97903.1"/>
    <property type="molecule type" value="Genomic_DNA"/>
</dbReference>
<feature type="binding site" evidence="10">
    <location>
        <position position="149"/>
    </location>
    <ligand>
        <name>ATP</name>
        <dbReference type="ChEBI" id="CHEBI:30616"/>
    </ligand>
</feature>
<dbReference type="GO" id="GO:0005524">
    <property type="term" value="F:ATP binding"/>
    <property type="evidence" value="ECO:0007669"/>
    <property type="project" value="UniProtKB-UniRule"/>
</dbReference>
<comment type="subunit">
    <text evidence="10">Homodimer.</text>
</comment>
<accession>A0AAQ4CQ22</accession>
<dbReference type="PANTHER" id="PTHR39643">
    <property type="entry name" value="CCA-ADDING ENZYME"/>
    <property type="match status" value="1"/>
</dbReference>
<dbReference type="SUPFAM" id="SSF55003">
    <property type="entry name" value="PAP/Archaeal CCA-adding enzyme, C-terminal domain"/>
    <property type="match status" value="1"/>
</dbReference>
<dbReference type="InterPro" id="IPR043519">
    <property type="entry name" value="NT_sf"/>
</dbReference>
<dbReference type="AlphaFoldDB" id="A0AAQ4CQ22"/>
<dbReference type="InterPro" id="IPR002934">
    <property type="entry name" value="Polymerase_NTP_transf_dom"/>
</dbReference>
<dbReference type="InterPro" id="IPR042090">
    <property type="entry name" value="CCA_tRNA_nucleotrans_2"/>
</dbReference>
<comment type="similarity">
    <text evidence="10">Belongs to the tRNA nucleotidyltransferase/poly(A) polymerase family. Archaeal CCA-adding enzyme subfamily.</text>
</comment>
<keyword evidence="6 10" id="KW-0692">RNA repair</keyword>
<feature type="binding site" evidence="10">
    <location>
        <position position="44"/>
    </location>
    <ligand>
        <name>CTP</name>
        <dbReference type="ChEBI" id="CHEBI:37563"/>
    </ligand>
</feature>
<comment type="catalytic activity">
    <reaction evidence="10">
        <text>a tRNA precursor + 2 CTP + ATP = a tRNA with a 3' CCA end + 3 diphosphate</text>
        <dbReference type="Rhea" id="RHEA:14433"/>
        <dbReference type="Rhea" id="RHEA-COMP:10465"/>
        <dbReference type="Rhea" id="RHEA-COMP:10468"/>
        <dbReference type="ChEBI" id="CHEBI:30616"/>
        <dbReference type="ChEBI" id="CHEBI:33019"/>
        <dbReference type="ChEBI" id="CHEBI:37563"/>
        <dbReference type="ChEBI" id="CHEBI:74896"/>
        <dbReference type="ChEBI" id="CHEBI:83071"/>
        <dbReference type="EC" id="2.7.7.72"/>
    </reaction>
</comment>
<dbReference type="GO" id="GO:0001680">
    <property type="term" value="P:tRNA 3'-terminal CCA addition"/>
    <property type="evidence" value="ECO:0007669"/>
    <property type="project" value="UniProtKB-UniRule"/>
</dbReference>
<evidence type="ECO:0000256" key="6">
    <source>
        <dbReference type="ARBA" id="ARBA00022800"/>
    </source>
</evidence>
<evidence type="ECO:0000313" key="15">
    <source>
        <dbReference type="Proteomes" id="UP001319921"/>
    </source>
</evidence>
<keyword evidence="5 10" id="KW-0547">Nucleotide-binding</keyword>
<dbReference type="EC" id="2.7.7.72" evidence="10"/>
<feature type="binding site" evidence="10">
    <location>
        <position position="129"/>
    </location>
    <ligand>
        <name>ATP</name>
        <dbReference type="ChEBI" id="CHEBI:30616"/>
    </ligand>
</feature>
<dbReference type="KEGG" id="scas:SACC_09200"/>
<feature type="binding site" evidence="10">
    <location>
        <position position="53"/>
    </location>
    <ligand>
        <name>Mg(2+)</name>
        <dbReference type="ChEBI" id="CHEBI:18420"/>
    </ligand>
</feature>
<evidence type="ECO:0000256" key="10">
    <source>
        <dbReference type="HAMAP-Rule" id="MF_01264"/>
    </source>
</evidence>
<dbReference type="GeneID" id="68865664"/>
<evidence type="ECO:0000256" key="7">
    <source>
        <dbReference type="ARBA" id="ARBA00022840"/>
    </source>
</evidence>
<dbReference type="GO" id="GO:0000287">
    <property type="term" value="F:magnesium ion binding"/>
    <property type="evidence" value="ECO:0007669"/>
    <property type="project" value="UniProtKB-UniRule"/>
</dbReference>
<feature type="binding site" evidence="10">
    <location>
        <position position="158"/>
    </location>
    <ligand>
        <name>CTP</name>
        <dbReference type="ChEBI" id="CHEBI:37563"/>
    </ligand>
</feature>
<dbReference type="GO" id="GO:0004810">
    <property type="term" value="F:CCA tRNA nucleotidyltransferase activity"/>
    <property type="evidence" value="ECO:0007669"/>
    <property type="project" value="UniProtKB-UniRule"/>
</dbReference>
<dbReference type="SUPFAM" id="SSF81631">
    <property type="entry name" value="PAP/OAS1 substrate-binding domain"/>
    <property type="match status" value="1"/>
</dbReference>
<dbReference type="SUPFAM" id="SSF81301">
    <property type="entry name" value="Nucleotidyltransferase"/>
    <property type="match status" value="1"/>
</dbReference>
<evidence type="ECO:0000256" key="8">
    <source>
        <dbReference type="ARBA" id="ARBA00022842"/>
    </source>
</evidence>
<feature type="binding site" evidence="10">
    <location>
        <position position="41"/>
    </location>
    <ligand>
        <name>CTP</name>
        <dbReference type="ChEBI" id="CHEBI:37563"/>
    </ligand>
</feature>
<keyword evidence="2 10" id="KW-0819">tRNA processing</keyword>
<dbReference type="PANTHER" id="PTHR39643:SF1">
    <property type="entry name" value="CCA-ADDING ENZYME"/>
    <property type="match status" value="1"/>
</dbReference>
<proteinExistence type="inferred from homology"/>
<feature type="binding site" evidence="10">
    <location>
        <position position="55"/>
    </location>
    <ligand>
        <name>Mg(2+)</name>
        <dbReference type="ChEBI" id="CHEBI:18420"/>
    </ligand>
</feature>
<keyword evidence="7 10" id="KW-0067">ATP-binding</keyword>
<keyword evidence="9 10" id="KW-0694">RNA-binding</keyword>
<keyword evidence="15" id="KW-1185">Reference proteome</keyword>
<feature type="binding site" evidence="10">
    <location>
        <position position="41"/>
    </location>
    <ligand>
        <name>ATP</name>
        <dbReference type="ChEBI" id="CHEBI:30616"/>
    </ligand>
</feature>
<evidence type="ECO:0000256" key="3">
    <source>
        <dbReference type="ARBA" id="ARBA00022695"/>
    </source>
</evidence>
<feature type="binding site" evidence="10">
    <location>
        <position position="106"/>
    </location>
    <ligand>
        <name>Mg(2+)</name>
        <dbReference type="ChEBI" id="CHEBI:18420"/>
    </ligand>
</feature>
<evidence type="ECO:0000259" key="11">
    <source>
        <dbReference type="Pfam" id="PF01909"/>
    </source>
</evidence>
<keyword evidence="1 10" id="KW-0808">Transferase</keyword>